<keyword evidence="1" id="KW-0812">Transmembrane</keyword>
<comment type="caution">
    <text evidence="2">The sequence shown here is derived from an EMBL/GenBank/DDBJ whole genome shotgun (WGS) entry which is preliminary data.</text>
</comment>
<sequence length="155" mass="16924">MAGHLYGPARHARNGAPGPLLGFHMGRCGLRPRGSVADSPRAAWAIKALPVAVAFALPMALDALFGWFTQEGAANLALYASTMLLVLTVTGIALDLDTFRTERRFWQSRLGLLLSVYQMRYYSLQVAYLIGQVIALITIWKFFAEPSATPPDGDK</sequence>
<keyword evidence="3" id="KW-1185">Reference proteome</keyword>
<keyword evidence="1" id="KW-1133">Transmembrane helix</keyword>
<accession>A0ABU8UVN4</accession>
<evidence type="ECO:0000256" key="1">
    <source>
        <dbReference type="SAM" id="Phobius"/>
    </source>
</evidence>
<evidence type="ECO:0000313" key="2">
    <source>
        <dbReference type="EMBL" id="MEJ8672980.1"/>
    </source>
</evidence>
<name>A0ABU8UVN4_9ACTN</name>
<dbReference type="Pfam" id="PF19683">
    <property type="entry name" value="DUF6185"/>
    <property type="match status" value="1"/>
</dbReference>
<dbReference type="InterPro" id="IPR046176">
    <property type="entry name" value="DUF6185"/>
</dbReference>
<dbReference type="Proteomes" id="UP001376459">
    <property type="component" value="Unassembled WGS sequence"/>
</dbReference>
<feature type="transmembrane region" description="Helical" evidence="1">
    <location>
        <begin position="76"/>
        <end position="99"/>
    </location>
</feature>
<organism evidence="2 3">
    <name type="scientific">Streptomyces machairae</name>
    <dbReference type="NCBI Taxonomy" id="3134109"/>
    <lineage>
        <taxon>Bacteria</taxon>
        <taxon>Bacillati</taxon>
        <taxon>Actinomycetota</taxon>
        <taxon>Actinomycetes</taxon>
        <taxon>Kitasatosporales</taxon>
        <taxon>Streptomycetaceae</taxon>
        <taxon>Streptomyces</taxon>
    </lineage>
</organism>
<gene>
    <name evidence="2" type="ORF">WKI71_45190</name>
</gene>
<feature type="transmembrane region" description="Helical" evidence="1">
    <location>
        <begin position="48"/>
        <end position="70"/>
    </location>
</feature>
<keyword evidence="1" id="KW-0472">Membrane</keyword>
<feature type="transmembrane region" description="Helical" evidence="1">
    <location>
        <begin position="120"/>
        <end position="143"/>
    </location>
</feature>
<evidence type="ECO:0000313" key="3">
    <source>
        <dbReference type="Proteomes" id="UP001376459"/>
    </source>
</evidence>
<proteinExistence type="predicted"/>
<protein>
    <submittedName>
        <fullName evidence="2">DUF6185 family protein</fullName>
    </submittedName>
</protein>
<reference evidence="2 3" key="1">
    <citation type="submission" date="2024-03" db="EMBL/GenBank/DDBJ databases">
        <title>Novel Streptomyces species of biotechnological and ecological value are a feature of Machair soil.</title>
        <authorList>
            <person name="Prole J.R."/>
            <person name="Goodfellow M."/>
            <person name="Allenby N."/>
            <person name="Ward A.C."/>
        </authorList>
    </citation>
    <scope>NUCLEOTIDE SEQUENCE [LARGE SCALE GENOMIC DNA]</scope>
    <source>
        <strain evidence="2 3">MS1.AVA.1</strain>
    </source>
</reference>
<dbReference type="EMBL" id="JBBKAK010000001">
    <property type="protein sequence ID" value="MEJ8672980.1"/>
    <property type="molecule type" value="Genomic_DNA"/>
</dbReference>